<protein>
    <submittedName>
        <fullName evidence="2">Uncharacterized protein</fullName>
    </submittedName>
</protein>
<dbReference type="PANTHER" id="PTHR33870">
    <property type="entry name" value="CARDIOMYOPATHY-ASSOCIATED PROTEIN"/>
    <property type="match status" value="1"/>
</dbReference>
<keyword evidence="3" id="KW-1185">Reference proteome</keyword>
<evidence type="ECO:0000313" key="2">
    <source>
        <dbReference type="EMBL" id="KAK8530680.1"/>
    </source>
</evidence>
<gene>
    <name evidence="2" type="ORF">V6N12_013185</name>
</gene>
<reference evidence="2 3" key="1">
    <citation type="journal article" date="2024" name="G3 (Bethesda)">
        <title>Genome assembly of Hibiscus sabdariffa L. provides insights into metabolisms of medicinal natural products.</title>
        <authorList>
            <person name="Kim T."/>
        </authorList>
    </citation>
    <scope>NUCLEOTIDE SEQUENCE [LARGE SCALE GENOMIC DNA]</scope>
    <source>
        <strain evidence="2">TK-2024</strain>
        <tissue evidence="2">Old leaves</tissue>
    </source>
</reference>
<organism evidence="2 3">
    <name type="scientific">Hibiscus sabdariffa</name>
    <name type="common">roselle</name>
    <dbReference type="NCBI Taxonomy" id="183260"/>
    <lineage>
        <taxon>Eukaryota</taxon>
        <taxon>Viridiplantae</taxon>
        <taxon>Streptophyta</taxon>
        <taxon>Embryophyta</taxon>
        <taxon>Tracheophyta</taxon>
        <taxon>Spermatophyta</taxon>
        <taxon>Magnoliopsida</taxon>
        <taxon>eudicotyledons</taxon>
        <taxon>Gunneridae</taxon>
        <taxon>Pentapetalae</taxon>
        <taxon>rosids</taxon>
        <taxon>malvids</taxon>
        <taxon>Malvales</taxon>
        <taxon>Malvaceae</taxon>
        <taxon>Malvoideae</taxon>
        <taxon>Hibiscus</taxon>
    </lineage>
</organism>
<accession>A0ABR2D7H2</accession>
<evidence type="ECO:0000313" key="3">
    <source>
        <dbReference type="Proteomes" id="UP001472677"/>
    </source>
</evidence>
<comment type="caution">
    <text evidence="2">The sequence shown here is derived from an EMBL/GenBank/DDBJ whole genome shotgun (WGS) entry which is preliminary data.</text>
</comment>
<proteinExistence type="predicted"/>
<feature type="region of interest" description="Disordered" evidence="1">
    <location>
        <begin position="18"/>
        <end position="56"/>
    </location>
</feature>
<dbReference type="Proteomes" id="UP001472677">
    <property type="component" value="Unassembled WGS sequence"/>
</dbReference>
<name>A0ABR2D7H2_9ROSI</name>
<evidence type="ECO:0000256" key="1">
    <source>
        <dbReference type="SAM" id="MobiDB-lite"/>
    </source>
</evidence>
<sequence length="90" mass="10291">MGIHNVLPNQLAQVLIAKNNNGGDPSNLDEDELTMPGSAPSFLLPKRNSFDPHHKNKNQTSWQIVFNKEEMFFCRHESFHRGPLFPYPTT</sequence>
<dbReference type="EMBL" id="JBBPBM010000035">
    <property type="protein sequence ID" value="KAK8530680.1"/>
    <property type="molecule type" value="Genomic_DNA"/>
</dbReference>
<dbReference type="PANTHER" id="PTHR33870:SF32">
    <property type="match status" value="1"/>
</dbReference>